<gene>
    <name evidence="2" type="ORF">HMPREF1991_00762</name>
</gene>
<proteinExistence type="predicted"/>
<name>A0A069QMD9_HOYLO</name>
<evidence type="ECO:0008006" key="4">
    <source>
        <dbReference type="Google" id="ProtNLM"/>
    </source>
</evidence>
<organism evidence="2 3">
    <name type="scientific">Hoylesella loescheii DSM 19665 = JCM 12249 = ATCC 15930</name>
    <dbReference type="NCBI Taxonomy" id="1122985"/>
    <lineage>
        <taxon>Bacteria</taxon>
        <taxon>Pseudomonadati</taxon>
        <taxon>Bacteroidota</taxon>
        <taxon>Bacteroidia</taxon>
        <taxon>Bacteroidales</taxon>
        <taxon>Prevotellaceae</taxon>
        <taxon>Hoylesella</taxon>
    </lineage>
</organism>
<dbReference type="AlphaFoldDB" id="A0A069QMD9"/>
<evidence type="ECO:0000313" key="2">
    <source>
        <dbReference type="EMBL" id="KDR53149.1"/>
    </source>
</evidence>
<dbReference type="EMBL" id="JNGW01000025">
    <property type="protein sequence ID" value="KDR53149.1"/>
    <property type="molecule type" value="Genomic_DNA"/>
</dbReference>
<keyword evidence="1" id="KW-0812">Transmembrane</keyword>
<comment type="caution">
    <text evidence="2">The sequence shown here is derived from an EMBL/GenBank/DDBJ whole genome shotgun (WGS) entry which is preliminary data.</text>
</comment>
<dbReference type="HOGENOM" id="CLU_675896_0_0_10"/>
<reference evidence="2 3" key="1">
    <citation type="submission" date="2013-08" db="EMBL/GenBank/DDBJ databases">
        <authorList>
            <person name="Weinstock G."/>
            <person name="Sodergren E."/>
            <person name="Wylie T."/>
            <person name="Fulton L."/>
            <person name="Fulton R."/>
            <person name="Fronick C."/>
            <person name="O'Laughlin M."/>
            <person name="Godfrey J."/>
            <person name="Miner T."/>
            <person name="Herter B."/>
            <person name="Appelbaum E."/>
            <person name="Cordes M."/>
            <person name="Lek S."/>
            <person name="Wollam A."/>
            <person name="Pepin K.H."/>
            <person name="Palsikar V.B."/>
            <person name="Mitreva M."/>
            <person name="Wilson R.K."/>
        </authorList>
    </citation>
    <scope>NUCLEOTIDE SEQUENCE [LARGE SCALE GENOMIC DNA]</scope>
    <source>
        <strain evidence="2 3">ATCC 15930</strain>
    </source>
</reference>
<keyword evidence="1" id="KW-0472">Membrane</keyword>
<protein>
    <recommendedName>
        <fullName evidence="4">DUF4280 domain-containing protein</fullName>
    </recommendedName>
</protein>
<evidence type="ECO:0000313" key="3">
    <source>
        <dbReference type="Proteomes" id="UP000027442"/>
    </source>
</evidence>
<dbReference type="eggNOG" id="ENOG50340VT">
    <property type="taxonomic scope" value="Bacteria"/>
</dbReference>
<keyword evidence="3" id="KW-1185">Reference proteome</keyword>
<sequence>MAFEIVYLGTNIVCTNMTCGVPRKIGCIEQPRFEQYRADCPAPIMTYRDTKISACFECRLTKSFRLGIWSNMLGLVLGLAAAVLVVVAIGVLILGTGGLGALAMGTVSFLVAESLKWTAIIATATLVGTEKYYGYRLEHDCDVVSSMTWDAYHRNIKVKGNYVIVDRSLLECPQGGLITIIMDDAIAQEAASMLTTANKDVISKKRESEFWQGMVSGATCGLNPLSLAISSSFHFYEWFVAKPHHKEMYKDEKYNDNWGVEHSGELQIGAGVLNGGRETIKDAKPSYEAVKNASKDLVAQKKGYERLAQKAAEKNTKAAAKHALIQKQNVDRISAKRAQEASKGWKKFASNIAKIGLGVLGGIAAMKIAEAYDKEIEFTERGMITKLQETINKDRRKAGGPITTYSLN</sequence>
<feature type="transmembrane region" description="Helical" evidence="1">
    <location>
        <begin position="72"/>
        <end position="95"/>
    </location>
</feature>
<dbReference type="Proteomes" id="UP000027442">
    <property type="component" value="Unassembled WGS sequence"/>
</dbReference>
<evidence type="ECO:0000256" key="1">
    <source>
        <dbReference type="SAM" id="Phobius"/>
    </source>
</evidence>
<dbReference type="PATRIC" id="fig|1122985.7.peg.789"/>
<dbReference type="RefSeq" id="WP_018968544.1">
    <property type="nucleotide sequence ID" value="NZ_KB899236.1"/>
</dbReference>
<accession>A0A069QMD9</accession>
<keyword evidence="1" id="KW-1133">Transmembrane helix</keyword>